<keyword evidence="3" id="KW-0597">Phosphoprotein</keyword>
<dbReference type="GO" id="GO:0031177">
    <property type="term" value="F:phosphopantetheine binding"/>
    <property type="evidence" value="ECO:0007669"/>
    <property type="project" value="InterPro"/>
</dbReference>
<dbReference type="InterPro" id="IPR006162">
    <property type="entry name" value="Ppantetheine_attach_site"/>
</dbReference>
<dbReference type="PANTHER" id="PTHR45527">
    <property type="entry name" value="NONRIBOSOMAL PEPTIDE SYNTHETASE"/>
    <property type="match status" value="1"/>
</dbReference>
<dbReference type="OrthoDB" id="2472181at2"/>
<feature type="compositionally biased region" description="Low complexity" evidence="4">
    <location>
        <begin position="1132"/>
        <end position="1145"/>
    </location>
</feature>
<dbReference type="InterPro" id="IPR009081">
    <property type="entry name" value="PP-bd_ACP"/>
</dbReference>
<dbReference type="AlphaFoldDB" id="A0A4R6RQR8"/>
<organism evidence="6 7">
    <name type="scientific">Labedaea rhizosphaerae</name>
    <dbReference type="NCBI Taxonomy" id="598644"/>
    <lineage>
        <taxon>Bacteria</taxon>
        <taxon>Bacillati</taxon>
        <taxon>Actinomycetota</taxon>
        <taxon>Actinomycetes</taxon>
        <taxon>Pseudonocardiales</taxon>
        <taxon>Pseudonocardiaceae</taxon>
        <taxon>Labedaea</taxon>
    </lineage>
</organism>
<dbReference type="SUPFAM" id="SSF52777">
    <property type="entry name" value="CoA-dependent acyltransferases"/>
    <property type="match status" value="2"/>
</dbReference>
<dbReference type="PROSITE" id="PS00012">
    <property type="entry name" value="PHOSPHOPANTETHEINE"/>
    <property type="match status" value="1"/>
</dbReference>
<evidence type="ECO:0000259" key="5">
    <source>
        <dbReference type="PROSITE" id="PS50075"/>
    </source>
</evidence>
<name>A0A4R6RQR8_LABRH</name>
<evidence type="ECO:0000256" key="1">
    <source>
        <dbReference type="ARBA" id="ARBA00001957"/>
    </source>
</evidence>
<dbReference type="InterPro" id="IPR020845">
    <property type="entry name" value="AMP-binding_CS"/>
</dbReference>
<dbReference type="InterPro" id="IPR025110">
    <property type="entry name" value="AMP-bd_C"/>
</dbReference>
<keyword evidence="2" id="KW-0596">Phosphopantetheine</keyword>
<dbReference type="PROSITE" id="PS50075">
    <property type="entry name" value="CARRIER"/>
    <property type="match status" value="2"/>
</dbReference>
<comment type="caution">
    <text evidence="6">The sequence shown here is derived from an EMBL/GenBank/DDBJ whole genome shotgun (WGS) entry which is preliminary data.</text>
</comment>
<dbReference type="GO" id="GO:0005737">
    <property type="term" value="C:cytoplasm"/>
    <property type="evidence" value="ECO:0007669"/>
    <property type="project" value="TreeGrafter"/>
</dbReference>
<dbReference type="Pfam" id="PF00501">
    <property type="entry name" value="AMP-binding"/>
    <property type="match status" value="1"/>
</dbReference>
<dbReference type="PROSITE" id="PS00455">
    <property type="entry name" value="AMP_BINDING"/>
    <property type="match status" value="1"/>
</dbReference>
<dbReference type="RefSeq" id="WP_133854450.1">
    <property type="nucleotide sequence ID" value="NZ_SNXZ01000015.1"/>
</dbReference>
<evidence type="ECO:0000256" key="2">
    <source>
        <dbReference type="ARBA" id="ARBA00022450"/>
    </source>
</evidence>
<dbReference type="InterPro" id="IPR023213">
    <property type="entry name" value="CAT-like_dom_sf"/>
</dbReference>
<dbReference type="Pfam" id="PF00550">
    <property type="entry name" value="PP-binding"/>
    <property type="match status" value="2"/>
</dbReference>
<dbReference type="InterPro" id="IPR000873">
    <property type="entry name" value="AMP-dep_synth/lig_dom"/>
</dbReference>
<dbReference type="Pfam" id="PF00668">
    <property type="entry name" value="Condensation"/>
    <property type="match status" value="1"/>
</dbReference>
<dbReference type="InterPro" id="IPR020806">
    <property type="entry name" value="PKS_PP-bd"/>
</dbReference>
<dbReference type="InterPro" id="IPR045851">
    <property type="entry name" value="AMP-bd_C_sf"/>
</dbReference>
<dbReference type="SMART" id="SM00823">
    <property type="entry name" value="PKS_PP"/>
    <property type="match status" value="2"/>
</dbReference>
<proteinExistence type="predicted"/>
<dbReference type="CDD" id="cd19531">
    <property type="entry name" value="LCL_NRPS-like"/>
    <property type="match status" value="1"/>
</dbReference>
<comment type="cofactor">
    <cofactor evidence="1">
        <name>pantetheine 4'-phosphate</name>
        <dbReference type="ChEBI" id="CHEBI:47942"/>
    </cofactor>
</comment>
<feature type="domain" description="Carrier" evidence="5">
    <location>
        <begin position="494"/>
        <end position="584"/>
    </location>
</feature>
<dbReference type="Gene3D" id="3.40.50.12780">
    <property type="entry name" value="N-terminal domain of ligase-like"/>
    <property type="match status" value="1"/>
</dbReference>
<dbReference type="Gene3D" id="3.30.300.30">
    <property type="match status" value="1"/>
</dbReference>
<evidence type="ECO:0000313" key="7">
    <source>
        <dbReference type="Proteomes" id="UP000295444"/>
    </source>
</evidence>
<sequence>MTNTVPAVAVEGARLSIPDTTVADLVLAQASRTPDAVAVRQWDERLTYRELVARAAGVAEVLRAHGVGPQTRVGVCAHRRPESVAVVLGVLLAGGCYVPMEPGGPRARLLEIAVDAGVSIVIGDAAVAEFGAVEGIRALDVPGPAAPRPCPATPADTAHVLYTSGSTGKPKGVLTTHRNVVAFVTGWAALYGAGPDTRALGIASLGFDATTVDLFVPLTHGGSVQLLGAADRADPDRLRRFLVAHEVNWGFITPTMLSVLDPADVPGWELIACGGEAMPPELARRWAPGRRLVNGYGPTETTVIVVTGEVTEPITDPVPLGRPTPNHRAYVVAPDSLVPVLPGEVGELLIGGPGVADGYLGRPELTAAAFVDDPLRPGERLYRTGDLARVRADGRIEYLGRADRQVKVRGQRIELGEVEAGLAAHPAVEAVAVEAVTGAGGTKLVAFVTPETAPSDDDLRAHAATRLTAAMRPAVIRRVPALPVNPVSGKVDRPALRELAARAAAEHAQLSEVDTPVGRAVAAIWRRVLGAGAGDDFFRAGGDSIAAMRLVAALRAELGADVGVRDVFEGATLAGVTSRVAAAPALDGPELSRGNPPTLAPPQRRLWFLDQLAPDAAPYNIAMAYRLDGEVDHAALRAALRAVAHRHEVLRWRIRAVDGVPTAELTPVADVDLPVVDTTEAELDDRLAADAATPLHLDRESPWRARLYRLGATDHVLGLTLHHAVFDGWSQSVLCTDLAAAYRGETLVPVEASYADYAVWRAERDVRREAVDLAWWTGHLRGAPTTLDLPRDHPRPAVQTYRGASLAVPMPPGAADAVRALAASTGTTVASVLLAAFGQVLHRLTGTDDQLVATVVADRQLAPCADVAGFFVDIVPVRLRCGDAEAADFATHVRRCADELVAATAHPAAPIDRLVGALDVPRDPARAPLVQVMFNVLNFAEPRLDLPGVRASWVPVRKPGSPFDVTVYVQDDGIELLYNPDLFERPRIAALAEDYLALVAALAAAPGTPVHAVEPALPRPEVRTPAAEATATRSAPARTTVVADPAALATTEAMLLAVWREVLGLAAVKVTDNFFDVGGHSLALAEVHAKVCARLGRQVPLVDLFTHPNIRAFATHLHAAEHQHDQPNPDLARAAQRVAARLGRTQQRRPRRPAGTAGQER</sequence>
<dbReference type="GO" id="GO:0008610">
    <property type="term" value="P:lipid biosynthetic process"/>
    <property type="evidence" value="ECO:0007669"/>
    <property type="project" value="UniProtKB-ARBA"/>
</dbReference>
<dbReference type="FunFam" id="3.40.50.12780:FF:000012">
    <property type="entry name" value="Non-ribosomal peptide synthetase"/>
    <property type="match status" value="1"/>
</dbReference>
<dbReference type="Pfam" id="PF13193">
    <property type="entry name" value="AMP-binding_C"/>
    <property type="match status" value="1"/>
</dbReference>
<dbReference type="SUPFAM" id="SSF47336">
    <property type="entry name" value="ACP-like"/>
    <property type="match status" value="2"/>
</dbReference>
<protein>
    <submittedName>
        <fullName evidence="6">Amino acid adenylation domain-containing protein</fullName>
    </submittedName>
</protein>
<accession>A0A4R6RQR8</accession>
<dbReference type="GO" id="GO:0044550">
    <property type="term" value="P:secondary metabolite biosynthetic process"/>
    <property type="evidence" value="ECO:0007669"/>
    <property type="project" value="TreeGrafter"/>
</dbReference>
<dbReference type="Gene3D" id="1.10.1200.10">
    <property type="entry name" value="ACP-like"/>
    <property type="match status" value="2"/>
</dbReference>
<dbReference type="PANTHER" id="PTHR45527:SF1">
    <property type="entry name" value="FATTY ACID SYNTHASE"/>
    <property type="match status" value="1"/>
</dbReference>
<evidence type="ECO:0000256" key="3">
    <source>
        <dbReference type="ARBA" id="ARBA00022553"/>
    </source>
</evidence>
<dbReference type="SUPFAM" id="SSF56801">
    <property type="entry name" value="Acetyl-CoA synthetase-like"/>
    <property type="match status" value="1"/>
</dbReference>
<dbReference type="Proteomes" id="UP000295444">
    <property type="component" value="Unassembled WGS sequence"/>
</dbReference>
<dbReference type="InterPro" id="IPR001242">
    <property type="entry name" value="Condensation_dom"/>
</dbReference>
<gene>
    <name evidence="6" type="ORF">EV186_11517</name>
</gene>
<dbReference type="GO" id="GO:0003824">
    <property type="term" value="F:catalytic activity"/>
    <property type="evidence" value="ECO:0007669"/>
    <property type="project" value="InterPro"/>
</dbReference>
<evidence type="ECO:0000256" key="4">
    <source>
        <dbReference type="SAM" id="MobiDB-lite"/>
    </source>
</evidence>
<dbReference type="Gene3D" id="3.30.559.30">
    <property type="entry name" value="Nonribosomal peptide synthetase, condensation domain"/>
    <property type="match status" value="1"/>
</dbReference>
<dbReference type="EMBL" id="SNXZ01000015">
    <property type="protein sequence ID" value="TDP89070.1"/>
    <property type="molecule type" value="Genomic_DNA"/>
</dbReference>
<evidence type="ECO:0000313" key="6">
    <source>
        <dbReference type="EMBL" id="TDP89070.1"/>
    </source>
</evidence>
<dbReference type="InterPro" id="IPR036736">
    <property type="entry name" value="ACP-like_sf"/>
</dbReference>
<dbReference type="GO" id="GO:0043041">
    <property type="term" value="P:amino acid activation for nonribosomal peptide biosynthetic process"/>
    <property type="evidence" value="ECO:0007669"/>
    <property type="project" value="TreeGrafter"/>
</dbReference>
<dbReference type="NCBIfam" id="TIGR01733">
    <property type="entry name" value="AA-adenyl-dom"/>
    <property type="match status" value="1"/>
</dbReference>
<feature type="region of interest" description="Disordered" evidence="4">
    <location>
        <begin position="1120"/>
        <end position="1161"/>
    </location>
</feature>
<dbReference type="Gene3D" id="3.30.559.10">
    <property type="entry name" value="Chloramphenicol acetyltransferase-like domain"/>
    <property type="match status" value="1"/>
</dbReference>
<feature type="domain" description="Carrier" evidence="5">
    <location>
        <begin position="1046"/>
        <end position="1121"/>
    </location>
</feature>
<dbReference type="InterPro" id="IPR010071">
    <property type="entry name" value="AA_adenyl_dom"/>
</dbReference>
<reference evidence="6 7" key="1">
    <citation type="submission" date="2019-03" db="EMBL/GenBank/DDBJ databases">
        <title>Genomic Encyclopedia of Type Strains, Phase IV (KMG-IV): sequencing the most valuable type-strain genomes for metagenomic binning, comparative biology and taxonomic classification.</title>
        <authorList>
            <person name="Goeker M."/>
        </authorList>
    </citation>
    <scope>NUCLEOTIDE SEQUENCE [LARGE SCALE GENOMIC DNA]</scope>
    <source>
        <strain evidence="6 7">DSM 45361</strain>
    </source>
</reference>
<dbReference type="InterPro" id="IPR042099">
    <property type="entry name" value="ANL_N_sf"/>
</dbReference>
<keyword evidence="7" id="KW-1185">Reference proteome</keyword>
<dbReference type="CDD" id="cd05930">
    <property type="entry name" value="A_NRPS"/>
    <property type="match status" value="1"/>
</dbReference>